<dbReference type="EMBL" id="JAEUBE010000055">
    <property type="protein sequence ID" value="KAH3671671.1"/>
    <property type="molecule type" value="Genomic_DNA"/>
</dbReference>
<protein>
    <submittedName>
        <fullName evidence="1">Uncharacterized protein</fullName>
    </submittedName>
</protein>
<name>A0A9P8TAA2_9ASCO</name>
<dbReference type="AlphaFoldDB" id="A0A9P8TAA2"/>
<comment type="caution">
    <text evidence="1">The sequence shown here is derived from an EMBL/GenBank/DDBJ whole genome shotgun (WGS) entry which is preliminary data.</text>
</comment>
<reference evidence="1" key="2">
    <citation type="submission" date="2021-01" db="EMBL/GenBank/DDBJ databases">
        <authorList>
            <person name="Schikora-Tamarit M.A."/>
        </authorList>
    </citation>
    <scope>NUCLEOTIDE SEQUENCE</scope>
    <source>
        <strain evidence="1">CBS6075</strain>
    </source>
</reference>
<gene>
    <name evidence="1" type="ORF">OGAPHI_000376</name>
</gene>
<organism evidence="1 2">
    <name type="scientific">Ogataea philodendri</name>
    <dbReference type="NCBI Taxonomy" id="1378263"/>
    <lineage>
        <taxon>Eukaryota</taxon>
        <taxon>Fungi</taxon>
        <taxon>Dikarya</taxon>
        <taxon>Ascomycota</taxon>
        <taxon>Saccharomycotina</taxon>
        <taxon>Pichiomycetes</taxon>
        <taxon>Pichiales</taxon>
        <taxon>Pichiaceae</taxon>
        <taxon>Ogataea</taxon>
    </lineage>
</organism>
<sequence length="72" mass="7991">MPVWFWGGDWLVGGVAAVWWGPPLAVGCDTFLIPVTQIDTWPIESAINRSQPVLLNRTFVNLESGYAEDNES</sequence>
<evidence type="ECO:0000313" key="2">
    <source>
        <dbReference type="Proteomes" id="UP000769157"/>
    </source>
</evidence>
<proteinExistence type="predicted"/>
<dbReference type="RefSeq" id="XP_046064847.1">
    <property type="nucleotide sequence ID" value="XM_046204785.1"/>
</dbReference>
<dbReference type="GeneID" id="70232344"/>
<dbReference type="Proteomes" id="UP000769157">
    <property type="component" value="Unassembled WGS sequence"/>
</dbReference>
<accession>A0A9P8TAA2</accession>
<evidence type="ECO:0000313" key="1">
    <source>
        <dbReference type="EMBL" id="KAH3671671.1"/>
    </source>
</evidence>
<reference evidence="1" key="1">
    <citation type="journal article" date="2021" name="Open Biol.">
        <title>Shared evolutionary footprints suggest mitochondrial oxidative damage underlies multiple complex I losses in fungi.</title>
        <authorList>
            <person name="Schikora-Tamarit M.A."/>
            <person name="Marcet-Houben M."/>
            <person name="Nosek J."/>
            <person name="Gabaldon T."/>
        </authorList>
    </citation>
    <scope>NUCLEOTIDE SEQUENCE</scope>
    <source>
        <strain evidence="1">CBS6075</strain>
    </source>
</reference>
<keyword evidence="2" id="KW-1185">Reference proteome</keyword>